<dbReference type="AlphaFoldDB" id="W9H0R1"/>
<organism evidence="3 4">
    <name type="scientific">Skermanella stibiiresistens SB22</name>
    <dbReference type="NCBI Taxonomy" id="1385369"/>
    <lineage>
        <taxon>Bacteria</taxon>
        <taxon>Pseudomonadati</taxon>
        <taxon>Pseudomonadota</taxon>
        <taxon>Alphaproteobacteria</taxon>
        <taxon>Rhodospirillales</taxon>
        <taxon>Azospirillaceae</taxon>
        <taxon>Skermanella</taxon>
    </lineage>
</organism>
<sequence length="387" mass="42250">MKVTGAEIYSPLIDGRNPVILRLRTDEGIHGLGEAALAYGSGANAAATLIGEFIEKLVLGRDASRIEAIWSDLYDHTFWAKGGGPIVFAAISAIEQALWDIKGRALNVPVYQLLGGKFRDDVRTYANGWSFRATTPVELARAAAAVVEKGYDALKFYPLGRPIPDHANGIFSHVSRREFDRSVTERAVAQVKAVRDAVGPDVDLMVDMSAELTPDAIIQVGRRLEEFDLLFLEEPVDPSDIDALKMVSDKLDVSIAVGERLYTRYGFRPVFEKHAAAIIQPDIGTTGGIMEAKKIAAMAEAYSMRVAPHVCAGPVASAVALHLDACIPNFLIQELYPFRVPEHFALVDDAVETRVRGGRVDIPDRPGYGVELVEERVAPHLHSRIGK</sequence>
<dbReference type="RefSeq" id="WP_037457526.1">
    <property type="nucleotide sequence ID" value="NZ_AVFL01000019.1"/>
</dbReference>
<dbReference type="SUPFAM" id="SSF51604">
    <property type="entry name" value="Enolase C-terminal domain-like"/>
    <property type="match status" value="1"/>
</dbReference>
<dbReference type="GO" id="GO:0009063">
    <property type="term" value="P:amino acid catabolic process"/>
    <property type="evidence" value="ECO:0007669"/>
    <property type="project" value="InterPro"/>
</dbReference>
<keyword evidence="4" id="KW-1185">Reference proteome</keyword>
<dbReference type="GO" id="GO:0000287">
    <property type="term" value="F:magnesium ion binding"/>
    <property type="evidence" value="ECO:0007669"/>
    <property type="project" value="UniProtKB-ARBA"/>
</dbReference>
<dbReference type="Pfam" id="PF02746">
    <property type="entry name" value="MR_MLE_N"/>
    <property type="match status" value="1"/>
</dbReference>
<dbReference type="Pfam" id="PF13378">
    <property type="entry name" value="MR_MLE_C"/>
    <property type="match status" value="1"/>
</dbReference>
<protein>
    <submittedName>
        <fullName evidence="3">Dehydratase</fullName>
    </submittedName>
</protein>
<dbReference type="Proteomes" id="UP000019486">
    <property type="component" value="Unassembled WGS sequence"/>
</dbReference>
<dbReference type="SMART" id="SM00922">
    <property type="entry name" value="MR_MLE"/>
    <property type="match status" value="1"/>
</dbReference>
<dbReference type="InterPro" id="IPR036849">
    <property type="entry name" value="Enolase-like_C_sf"/>
</dbReference>
<dbReference type="CDD" id="cd03316">
    <property type="entry name" value="MR_like"/>
    <property type="match status" value="1"/>
</dbReference>
<reference evidence="3 4" key="1">
    <citation type="submission" date="2013-08" db="EMBL/GenBank/DDBJ databases">
        <title>The genome sequence of Skermanella stibiiresistens.</title>
        <authorList>
            <person name="Zhu W."/>
            <person name="Wang G."/>
        </authorList>
    </citation>
    <scope>NUCLEOTIDE SEQUENCE [LARGE SCALE GENOMIC DNA]</scope>
    <source>
        <strain evidence="3 4">SB22</strain>
    </source>
</reference>
<dbReference type="OrthoDB" id="5290054at2"/>
<dbReference type="STRING" id="1385369.N825_13900"/>
<dbReference type="InterPro" id="IPR034593">
    <property type="entry name" value="DgoD-like"/>
</dbReference>
<dbReference type="InterPro" id="IPR018110">
    <property type="entry name" value="Mandel_Rmase/mucon_lact_enz_CS"/>
</dbReference>
<accession>W9H0R1</accession>
<dbReference type="SUPFAM" id="SSF54826">
    <property type="entry name" value="Enolase N-terminal domain-like"/>
    <property type="match status" value="1"/>
</dbReference>
<name>W9H0R1_9PROT</name>
<dbReference type="SFLD" id="SFLDS00001">
    <property type="entry name" value="Enolase"/>
    <property type="match status" value="1"/>
</dbReference>
<comment type="caution">
    <text evidence="3">The sequence shown here is derived from an EMBL/GenBank/DDBJ whole genome shotgun (WGS) entry which is preliminary data.</text>
</comment>
<dbReference type="InterPro" id="IPR013342">
    <property type="entry name" value="Mandelate_racemase_C"/>
</dbReference>
<dbReference type="SFLD" id="SFLDG00179">
    <property type="entry name" value="mandelate_racemase"/>
    <property type="match status" value="1"/>
</dbReference>
<dbReference type="InterPro" id="IPR013341">
    <property type="entry name" value="Mandelate_racemase_N_dom"/>
</dbReference>
<dbReference type="PATRIC" id="fig|1385369.3.peg.4660"/>
<dbReference type="PANTHER" id="PTHR48080:SF2">
    <property type="entry name" value="D-GALACTONATE DEHYDRATASE"/>
    <property type="match status" value="1"/>
</dbReference>
<dbReference type="InterPro" id="IPR029065">
    <property type="entry name" value="Enolase_C-like"/>
</dbReference>
<dbReference type="GO" id="GO:0016829">
    <property type="term" value="F:lyase activity"/>
    <property type="evidence" value="ECO:0007669"/>
    <property type="project" value="UniProtKB-KW"/>
</dbReference>
<evidence type="ECO:0000313" key="3">
    <source>
        <dbReference type="EMBL" id="EWY38297.1"/>
    </source>
</evidence>
<evidence type="ECO:0000256" key="1">
    <source>
        <dbReference type="ARBA" id="ARBA00023239"/>
    </source>
</evidence>
<evidence type="ECO:0000313" key="4">
    <source>
        <dbReference type="Proteomes" id="UP000019486"/>
    </source>
</evidence>
<dbReference type="Gene3D" id="3.30.390.10">
    <property type="entry name" value="Enolase-like, N-terminal domain"/>
    <property type="match status" value="1"/>
</dbReference>
<keyword evidence="1" id="KW-0456">Lyase</keyword>
<dbReference type="InterPro" id="IPR029017">
    <property type="entry name" value="Enolase-like_N"/>
</dbReference>
<dbReference type="PANTHER" id="PTHR48080">
    <property type="entry name" value="D-GALACTONATE DEHYDRATASE-RELATED"/>
    <property type="match status" value="1"/>
</dbReference>
<dbReference type="EMBL" id="AVFL01000019">
    <property type="protein sequence ID" value="EWY38297.1"/>
    <property type="molecule type" value="Genomic_DNA"/>
</dbReference>
<dbReference type="PROSITE" id="PS00908">
    <property type="entry name" value="MR_MLE_1"/>
    <property type="match status" value="1"/>
</dbReference>
<evidence type="ECO:0000259" key="2">
    <source>
        <dbReference type="SMART" id="SM00922"/>
    </source>
</evidence>
<proteinExistence type="predicted"/>
<feature type="domain" description="Mandelate racemase/muconate lactonizing enzyme C-terminal" evidence="2">
    <location>
        <begin position="136"/>
        <end position="254"/>
    </location>
</feature>
<dbReference type="Gene3D" id="3.20.20.120">
    <property type="entry name" value="Enolase-like C-terminal domain"/>
    <property type="match status" value="1"/>
</dbReference>
<gene>
    <name evidence="3" type="ORF">N825_13900</name>
</gene>